<evidence type="ECO:0000313" key="7">
    <source>
        <dbReference type="EMBL" id="PHN07729.1"/>
    </source>
</evidence>
<comment type="subcellular location">
    <subcellularLocation>
        <location evidence="1">Cell membrane</location>
    </subcellularLocation>
</comment>
<evidence type="ECO:0000256" key="6">
    <source>
        <dbReference type="SAM" id="Phobius"/>
    </source>
</evidence>
<keyword evidence="2" id="KW-1003">Cell membrane</keyword>
<dbReference type="Proteomes" id="UP000223913">
    <property type="component" value="Unassembled WGS sequence"/>
</dbReference>
<feature type="transmembrane region" description="Helical" evidence="6">
    <location>
        <begin position="12"/>
        <end position="37"/>
    </location>
</feature>
<evidence type="ECO:0000256" key="5">
    <source>
        <dbReference type="ARBA" id="ARBA00023136"/>
    </source>
</evidence>
<keyword evidence="8" id="KW-1185">Reference proteome</keyword>
<reference evidence="7 8" key="1">
    <citation type="submission" date="2017-10" db="EMBL/GenBank/DDBJ databases">
        <title>The draft genome sequence of Lewinella nigricans NBRC 102662.</title>
        <authorList>
            <person name="Wang K."/>
        </authorList>
    </citation>
    <scope>NUCLEOTIDE SEQUENCE [LARGE SCALE GENOMIC DNA]</scope>
    <source>
        <strain evidence="7 8">NBRC 102662</strain>
    </source>
</reference>
<keyword evidence="3 6" id="KW-0812">Transmembrane</keyword>
<protein>
    <submittedName>
        <fullName evidence="7">Oxaloacetate decarboxylase</fullName>
    </submittedName>
</protein>
<sequence>MNADLQTALSVFLIGMLTVFVVLTLVIYTGKLVIWMVNRTVSREEARHLADHHRREAQLGEAQHHHLPAIIAAVDTITQGKGRIESIEWIEQ</sequence>
<dbReference type="Pfam" id="PF04277">
    <property type="entry name" value="OAD_gamma"/>
    <property type="match status" value="1"/>
</dbReference>
<dbReference type="RefSeq" id="WP_099148885.1">
    <property type="nucleotide sequence ID" value="NZ_PDUD01000007.1"/>
</dbReference>
<keyword evidence="5 6" id="KW-0472">Membrane</keyword>
<dbReference type="AlphaFoldDB" id="A0A2D0NHT3"/>
<evidence type="ECO:0000313" key="8">
    <source>
        <dbReference type="Proteomes" id="UP000223913"/>
    </source>
</evidence>
<accession>A0A2D0NHT3</accession>
<organism evidence="7 8">
    <name type="scientific">Flavilitoribacter nigricans (strain ATCC 23147 / DSM 23189 / NBRC 102662 / NCIMB 1420 / SS-2)</name>
    <name type="common">Lewinella nigricans</name>
    <dbReference type="NCBI Taxonomy" id="1122177"/>
    <lineage>
        <taxon>Bacteria</taxon>
        <taxon>Pseudomonadati</taxon>
        <taxon>Bacteroidota</taxon>
        <taxon>Saprospiria</taxon>
        <taxon>Saprospirales</taxon>
        <taxon>Lewinellaceae</taxon>
        <taxon>Flavilitoribacter</taxon>
    </lineage>
</organism>
<name>A0A2D0NHT3_FLAN2</name>
<evidence type="ECO:0000256" key="4">
    <source>
        <dbReference type="ARBA" id="ARBA00022989"/>
    </source>
</evidence>
<gene>
    <name evidence="7" type="ORF">CRP01_04860</name>
</gene>
<keyword evidence="4 6" id="KW-1133">Transmembrane helix</keyword>
<proteinExistence type="predicted"/>
<dbReference type="InterPro" id="IPR005899">
    <property type="entry name" value="Na_pump_deCOase"/>
</dbReference>
<dbReference type="GO" id="GO:0036376">
    <property type="term" value="P:sodium ion export across plasma membrane"/>
    <property type="evidence" value="ECO:0007669"/>
    <property type="project" value="InterPro"/>
</dbReference>
<evidence type="ECO:0000256" key="2">
    <source>
        <dbReference type="ARBA" id="ARBA00022475"/>
    </source>
</evidence>
<comment type="caution">
    <text evidence="7">The sequence shown here is derived from an EMBL/GenBank/DDBJ whole genome shotgun (WGS) entry which is preliminary data.</text>
</comment>
<evidence type="ECO:0000256" key="3">
    <source>
        <dbReference type="ARBA" id="ARBA00022692"/>
    </source>
</evidence>
<dbReference type="EMBL" id="PDUD01000007">
    <property type="protein sequence ID" value="PHN07729.1"/>
    <property type="molecule type" value="Genomic_DNA"/>
</dbReference>
<dbReference type="OrthoDB" id="1096727at2"/>
<dbReference type="GO" id="GO:0015081">
    <property type="term" value="F:sodium ion transmembrane transporter activity"/>
    <property type="evidence" value="ECO:0007669"/>
    <property type="project" value="InterPro"/>
</dbReference>
<evidence type="ECO:0000256" key="1">
    <source>
        <dbReference type="ARBA" id="ARBA00004236"/>
    </source>
</evidence>
<dbReference type="GO" id="GO:0005886">
    <property type="term" value="C:plasma membrane"/>
    <property type="evidence" value="ECO:0007669"/>
    <property type="project" value="UniProtKB-SubCell"/>
</dbReference>